<keyword evidence="2" id="KW-1185">Reference proteome</keyword>
<evidence type="ECO:0000313" key="1">
    <source>
        <dbReference type="EMBL" id="SNT43502.1"/>
    </source>
</evidence>
<sequence length="385" mass="43112">MAKRVPSLVVREYHFIDPETGVKSLISHDDKGRLVYTDASGKLRRLPESLVPSELRTAQVLPALSGSEEVLVLPKAKRNNRAERESARGNRALRAAEVRIALEADNTDVMQLAQALILCGLPYRQTKERQISRKARLGDGSTVTVTFTALSTEAEMPFGSDRTLLHYLLDKAVKSGNRYVSWDTAKEFMEQMGMKGTGGKAYADLRERFDRLRGLGIFVSRKGAGRNETSNMSAISRSRLPSSLDLNAEFVGQSALPLSDTVRYGVEIGTELYNDLIKHHVPVPTELLIQTRGNAQLQDICIFLFWRCFAANSPSIIPWASVREQLGSADSNPRRIKVRFAEAIKFFHTFWPEMQAESRPEGVWVAPPRDGKYLLPQGKTVRRLN</sequence>
<dbReference type="AlphaFoldDB" id="A0A239MN14"/>
<organism evidence="1 2">
    <name type="scientific">Granulicella rosea</name>
    <dbReference type="NCBI Taxonomy" id="474952"/>
    <lineage>
        <taxon>Bacteria</taxon>
        <taxon>Pseudomonadati</taxon>
        <taxon>Acidobacteriota</taxon>
        <taxon>Terriglobia</taxon>
        <taxon>Terriglobales</taxon>
        <taxon>Acidobacteriaceae</taxon>
        <taxon>Granulicella</taxon>
    </lineage>
</organism>
<proteinExistence type="predicted"/>
<dbReference type="OrthoDB" id="106944at2"/>
<dbReference type="EMBL" id="FZOU01000016">
    <property type="protein sequence ID" value="SNT43502.1"/>
    <property type="molecule type" value="Genomic_DNA"/>
</dbReference>
<protein>
    <submittedName>
        <fullName evidence="1">RepA protein</fullName>
    </submittedName>
</protein>
<accession>A0A239MN14</accession>
<name>A0A239MN14_9BACT</name>
<evidence type="ECO:0000313" key="2">
    <source>
        <dbReference type="Proteomes" id="UP000198356"/>
    </source>
</evidence>
<gene>
    <name evidence="1" type="ORF">SAMN05421770_1164</name>
</gene>
<dbReference type="Proteomes" id="UP000198356">
    <property type="component" value="Unassembled WGS sequence"/>
</dbReference>
<dbReference type="RefSeq" id="WP_089410464.1">
    <property type="nucleotide sequence ID" value="NZ_FZOU01000016.1"/>
</dbReference>
<reference evidence="1 2" key="1">
    <citation type="submission" date="2017-06" db="EMBL/GenBank/DDBJ databases">
        <authorList>
            <person name="Kim H.J."/>
            <person name="Triplett B.A."/>
        </authorList>
    </citation>
    <scope>NUCLEOTIDE SEQUENCE [LARGE SCALE GENOMIC DNA]</scope>
    <source>
        <strain evidence="1 2">DSM 18704</strain>
    </source>
</reference>